<organism evidence="2 3">
    <name type="scientific">Hypericibacter adhaerens</name>
    <dbReference type="NCBI Taxonomy" id="2602016"/>
    <lineage>
        <taxon>Bacteria</taxon>
        <taxon>Pseudomonadati</taxon>
        <taxon>Pseudomonadota</taxon>
        <taxon>Alphaproteobacteria</taxon>
        <taxon>Rhodospirillales</taxon>
        <taxon>Dongiaceae</taxon>
        <taxon>Hypericibacter</taxon>
    </lineage>
</organism>
<accession>A0A5J6MZQ8</accession>
<evidence type="ECO:0000313" key="2">
    <source>
        <dbReference type="EMBL" id="QEX23278.1"/>
    </source>
</evidence>
<dbReference type="KEGG" id="hadh:FRZ61_32140"/>
<sequence length="121" mass="13515">MEAQSPTVRRQKTQCLGKRHGLPAPERSICNRDVEFYFARPPVGALIPHHRKIGGDDAQRDRQKVPRLWRRIEPAPLNFRLGGISSASLSLLPRLAVEYDAEVLAAKQVDSVRTASEPHSA</sequence>
<reference evidence="2 3" key="1">
    <citation type="submission" date="2019-08" db="EMBL/GenBank/DDBJ databases">
        <title>Hyperibacter terrae gen. nov., sp. nov. and Hyperibacter viscosus sp. nov., two new members in the family Rhodospirillaceae isolated from the rhizosphere of Hypericum perforatum.</title>
        <authorList>
            <person name="Noviana Z."/>
        </authorList>
    </citation>
    <scope>NUCLEOTIDE SEQUENCE [LARGE SCALE GENOMIC DNA]</scope>
    <source>
        <strain evidence="2 3">R5959</strain>
    </source>
</reference>
<dbReference type="AlphaFoldDB" id="A0A5J6MZQ8"/>
<proteinExistence type="predicted"/>
<feature type="compositionally biased region" description="Basic residues" evidence="1">
    <location>
        <begin position="9"/>
        <end position="21"/>
    </location>
</feature>
<gene>
    <name evidence="2" type="ORF">FRZ61_32140</name>
</gene>
<feature type="region of interest" description="Disordered" evidence="1">
    <location>
        <begin position="1"/>
        <end position="22"/>
    </location>
</feature>
<evidence type="ECO:0000313" key="3">
    <source>
        <dbReference type="Proteomes" id="UP000325797"/>
    </source>
</evidence>
<evidence type="ECO:0000256" key="1">
    <source>
        <dbReference type="SAM" id="MobiDB-lite"/>
    </source>
</evidence>
<dbReference type="EMBL" id="CP042582">
    <property type="protein sequence ID" value="QEX23278.1"/>
    <property type="molecule type" value="Genomic_DNA"/>
</dbReference>
<protein>
    <submittedName>
        <fullName evidence="2">Uncharacterized protein</fullName>
    </submittedName>
</protein>
<dbReference type="Proteomes" id="UP000325797">
    <property type="component" value="Chromosome"/>
</dbReference>
<name>A0A5J6MZQ8_9PROT</name>
<keyword evidence="3" id="KW-1185">Reference proteome</keyword>